<evidence type="ECO:0000256" key="4">
    <source>
        <dbReference type="ARBA" id="ARBA00023136"/>
    </source>
</evidence>
<dbReference type="RefSeq" id="WP_378202488.1">
    <property type="nucleotide sequence ID" value="NZ_JBHMBK010000033.1"/>
</dbReference>
<protein>
    <submittedName>
        <fullName evidence="5">GPP34 family phosphoprotein</fullName>
    </submittedName>
</protein>
<dbReference type="InterPro" id="IPR038261">
    <property type="entry name" value="GPP34-like_sf"/>
</dbReference>
<comment type="subcellular location">
    <subcellularLocation>
        <location evidence="1">Golgi apparatus membrane</location>
        <topology evidence="1">Peripheral membrane protein</topology>
        <orientation evidence="1">Cytoplasmic side</orientation>
    </subcellularLocation>
</comment>
<keyword evidence="2" id="KW-0333">Golgi apparatus</keyword>
<comment type="caution">
    <text evidence="5">The sequence shown here is derived from an EMBL/GenBank/DDBJ whole genome shotgun (WGS) entry which is preliminary data.</text>
</comment>
<sequence length="216" mass="22894">MSELSLPARAYLLACDTVRDRLPDRERVALLVRAAALTDLVLRGRITDDDGRPAVTGTGGTGHLVLDDLLAELAADPHRKWGARVRRGARGTLQSLEAQLDAAGVITLRTSRVLGLFPRRRPEVREPAAAAALRDEVRAAVRSEAPVSPDVAALTSLAAAVELGAVLPRAERRRHRDRLARLAEQAGAAVPALRKVIRELRAARTAAISAASGGGG</sequence>
<keyword evidence="4" id="KW-0472">Membrane</keyword>
<reference evidence="5 6" key="1">
    <citation type="submission" date="2024-09" db="EMBL/GenBank/DDBJ databases">
        <authorList>
            <person name="Sun Q."/>
            <person name="Mori K."/>
        </authorList>
    </citation>
    <scope>NUCLEOTIDE SEQUENCE [LARGE SCALE GENOMIC DNA]</scope>
    <source>
        <strain evidence="5 6">JCM 13852</strain>
    </source>
</reference>
<dbReference type="Gene3D" id="1.10.3630.10">
    <property type="entry name" value="yeast vps74-n-term truncation variant domain like"/>
    <property type="match status" value="1"/>
</dbReference>
<evidence type="ECO:0000256" key="2">
    <source>
        <dbReference type="ARBA" id="ARBA00023034"/>
    </source>
</evidence>
<name>A0ABV5UFR4_9PSEU</name>
<keyword evidence="3" id="KW-0446">Lipid-binding</keyword>
<accession>A0ABV5UFR4</accession>
<evidence type="ECO:0000256" key="3">
    <source>
        <dbReference type="ARBA" id="ARBA00023121"/>
    </source>
</evidence>
<dbReference type="Proteomes" id="UP001589535">
    <property type="component" value="Unassembled WGS sequence"/>
</dbReference>
<evidence type="ECO:0000313" key="6">
    <source>
        <dbReference type="Proteomes" id="UP001589535"/>
    </source>
</evidence>
<dbReference type="Pfam" id="PF05719">
    <property type="entry name" value="GPP34"/>
    <property type="match status" value="1"/>
</dbReference>
<gene>
    <name evidence="5" type="ORF">ACFFTO_33850</name>
</gene>
<keyword evidence="6" id="KW-1185">Reference proteome</keyword>
<evidence type="ECO:0000256" key="1">
    <source>
        <dbReference type="ARBA" id="ARBA00004255"/>
    </source>
</evidence>
<organism evidence="5 6">
    <name type="scientific">Amycolatopsis plumensis</name>
    <dbReference type="NCBI Taxonomy" id="236508"/>
    <lineage>
        <taxon>Bacteria</taxon>
        <taxon>Bacillati</taxon>
        <taxon>Actinomycetota</taxon>
        <taxon>Actinomycetes</taxon>
        <taxon>Pseudonocardiales</taxon>
        <taxon>Pseudonocardiaceae</taxon>
        <taxon>Amycolatopsis</taxon>
    </lineage>
</organism>
<dbReference type="EMBL" id="JBHMBK010000033">
    <property type="protein sequence ID" value="MFB9689185.1"/>
    <property type="molecule type" value="Genomic_DNA"/>
</dbReference>
<evidence type="ECO:0000313" key="5">
    <source>
        <dbReference type="EMBL" id="MFB9689185.1"/>
    </source>
</evidence>
<dbReference type="InterPro" id="IPR008628">
    <property type="entry name" value="GPP34-like"/>
</dbReference>
<proteinExistence type="predicted"/>